<dbReference type="AlphaFoldDB" id="A0AAV6RA82"/>
<sequence length="246" mass="28354">MCVVKWYDNKLVLMMSVVHVTQPEDTCQRWDKKLKRYVTISRPSIIREYNSKMGGVDLVDRMMSYYSMSVRTKKWALRMIMHFTDLALANSWLLYRKDLTVCGTPKKSIMQFLEFRMEVAKTFLAQRDNDVLADDAKLSELADEADLSEQGKKRPVKAVPHVSVRRRAYGHLPEVVNLRNAASCRATGCSGKTRVQCVTCKVFCACKRIATVTQPFTHRCEQCQGILFEVAAKCFKCFILCYRHNV</sequence>
<dbReference type="Proteomes" id="UP000693946">
    <property type="component" value="Linkage Group LG20"/>
</dbReference>
<comment type="caution">
    <text evidence="2">The sequence shown here is derived from an EMBL/GenBank/DDBJ whole genome shotgun (WGS) entry which is preliminary data.</text>
</comment>
<evidence type="ECO:0000313" key="3">
    <source>
        <dbReference type="Proteomes" id="UP000693946"/>
    </source>
</evidence>
<accession>A0AAV6RA82</accession>
<evidence type="ECO:0000313" key="2">
    <source>
        <dbReference type="EMBL" id="KAG7500881.1"/>
    </source>
</evidence>
<keyword evidence="3" id="KW-1185">Reference proteome</keyword>
<reference evidence="2 3" key="1">
    <citation type="journal article" date="2021" name="Sci. Rep.">
        <title>Chromosome anchoring in Senegalese sole (Solea senegalensis) reveals sex-associated markers and genome rearrangements in flatfish.</title>
        <authorList>
            <person name="Guerrero-Cozar I."/>
            <person name="Gomez-Garrido J."/>
            <person name="Berbel C."/>
            <person name="Martinez-Blanch J.F."/>
            <person name="Alioto T."/>
            <person name="Claros M.G."/>
            <person name="Gagnaire P.A."/>
            <person name="Manchado M."/>
        </authorList>
    </citation>
    <scope>NUCLEOTIDE SEQUENCE [LARGE SCALE GENOMIC DNA]</scope>
    <source>
        <strain evidence="2">Sse05_10M</strain>
    </source>
</reference>
<name>A0AAV6RA82_SOLSE</name>
<dbReference type="PANTHER" id="PTHR47272:SF2">
    <property type="entry name" value="PIGGYBAC TRANSPOSABLE ELEMENT-DERIVED PROTEIN 3-LIKE"/>
    <property type="match status" value="1"/>
</dbReference>
<organism evidence="2 3">
    <name type="scientific">Solea senegalensis</name>
    <name type="common">Senegalese sole</name>
    <dbReference type="NCBI Taxonomy" id="28829"/>
    <lineage>
        <taxon>Eukaryota</taxon>
        <taxon>Metazoa</taxon>
        <taxon>Chordata</taxon>
        <taxon>Craniata</taxon>
        <taxon>Vertebrata</taxon>
        <taxon>Euteleostomi</taxon>
        <taxon>Actinopterygii</taxon>
        <taxon>Neopterygii</taxon>
        <taxon>Teleostei</taxon>
        <taxon>Neoteleostei</taxon>
        <taxon>Acanthomorphata</taxon>
        <taxon>Carangaria</taxon>
        <taxon>Pleuronectiformes</taxon>
        <taxon>Pleuronectoidei</taxon>
        <taxon>Soleidae</taxon>
        <taxon>Solea</taxon>
    </lineage>
</organism>
<dbReference type="EMBL" id="JAGKHQ010000013">
    <property type="protein sequence ID" value="KAG7500881.1"/>
    <property type="molecule type" value="Genomic_DNA"/>
</dbReference>
<proteinExistence type="predicted"/>
<dbReference type="PANTHER" id="PTHR47272">
    <property type="entry name" value="DDE_TNP_1_7 DOMAIN-CONTAINING PROTEIN"/>
    <property type="match status" value="1"/>
</dbReference>
<dbReference type="Pfam" id="PF13843">
    <property type="entry name" value="DDE_Tnp_1_7"/>
    <property type="match status" value="1"/>
</dbReference>
<feature type="domain" description="PiggyBac transposable element-derived protein" evidence="1">
    <location>
        <begin position="1"/>
        <end position="92"/>
    </location>
</feature>
<dbReference type="InterPro" id="IPR029526">
    <property type="entry name" value="PGBD"/>
</dbReference>
<evidence type="ECO:0000259" key="1">
    <source>
        <dbReference type="Pfam" id="PF13843"/>
    </source>
</evidence>
<gene>
    <name evidence="2" type="ORF">JOB18_032661</name>
</gene>
<protein>
    <recommendedName>
        <fullName evidence="1">PiggyBac transposable element-derived protein domain-containing protein</fullName>
    </recommendedName>
</protein>